<evidence type="ECO:0000313" key="14">
    <source>
        <dbReference type="Proteomes" id="UP000008144"/>
    </source>
</evidence>
<evidence type="ECO:0000256" key="8">
    <source>
        <dbReference type="PROSITE-ProRule" id="PRU10141"/>
    </source>
</evidence>
<gene>
    <name evidence="12" type="primary">Ci-Nemo-Like</name>
    <name evidence="13" type="synonym">nemo-like</name>
</gene>
<feature type="domain" description="Protein kinase" evidence="11">
    <location>
        <begin position="4"/>
        <end position="302"/>
    </location>
</feature>
<dbReference type="GO" id="GO:0005634">
    <property type="term" value="C:nucleus"/>
    <property type="evidence" value="ECO:0000318"/>
    <property type="project" value="GO_Central"/>
</dbReference>
<dbReference type="GO" id="GO:0004674">
    <property type="term" value="F:protein serine/threonine kinase activity"/>
    <property type="evidence" value="ECO:0000318"/>
    <property type="project" value="GO_Central"/>
</dbReference>
<dbReference type="Gene3D" id="1.10.510.10">
    <property type="entry name" value="Transferase(Phosphotransferase) domain 1"/>
    <property type="match status" value="1"/>
</dbReference>
<evidence type="ECO:0000256" key="9">
    <source>
        <dbReference type="RuleBase" id="RU000304"/>
    </source>
</evidence>
<comment type="activity regulation">
    <text evidence="10">Activated by threonine and tyrosine phosphorylation.</text>
</comment>
<dbReference type="Proteomes" id="UP000008144">
    <property type="component" value="Unassembled WGS sequence"/>
</dbReference>
<reference evidence="13" key="5">
    <citation type="submission" date="2025-05" db="UniProtKB">
        <authorList>
            <consortium name="Ensembl"/>
        </authorList>
    </citation>
    <scope>IDENTIFICATION</scope>
</reference>
<evidence type="ECO:0000256" key="3">
    <source>
        <dbReference type="ARBA" id="ARBA00022741"/>
    </source>
</evidence>
<dbReference type="PANTHER" id="PTHR24055">
    <property type="entry name" value="MITOGEN-ACTIVATED PROTEIN KINASE"/>
    <property type="match status" value="1"/>
</dbReference>
<dbReference type="FunFam" id="3.30.200.20:FF:000961">
    <property type="entry name" value="Mitogen-activated protein kinase"/>
    <property type="match status" value="1"/>
</dbReference>
<dbReference type="InterPro" id="IPR050117">
    <property type="entry name" value="MAPK"/>
</dbReference>
<reference evidence="12" key="2">
    <citation type="journal article" date="2003" name="Dev. Genes Evol.">
        <title>Genomewide surveys of developmentally relevant genes in Ciona intestinalis.</title>
        <authorList>
            <person name="Satou Y."/>
            <person name="Satoh N."/>
        </authorList>
    </citation>
    <scope>NUCLEOTIDE SEQUENCE</scope>
</reference>
<dbReference type="EC" id="2.7.11.24" evidence="10"/>
<dbReference type="KEGG" id="cin:778685"/>
<dbReference type="CDD" id="cd07853">
    <property type="entry name" value="STKc_NLK"/>
    <property type="match status" value="1"/>
</dbReference>
<keyword evidence="5 8" id="KW-0067">ATP-binding</keyword>
<evidence type="ECO:0000256" key="5">
    <source>
        <dbReference type="ARBA" id="ARBA00022840"/>
    </source>
</evidence>
<keyword evidence="4 10" id="KW-0418">Kinase</keyword>
<evidence type="ECO:0000256" key="6">
    <source>
        <dbReference type="ARBA" id="ARBA00047592"/>
    </source>
</evidence>
<dbReference type="FunFam" id="1.10.510.10:FF:000040">
    <property type="entry name" value="Mitogen-activated protein kinase"/>
    <property type="match status" value="1"/>
</dbReference>
<dbReference type="OMA" id="QNMTHEV"/>
<dbReference type="HOGENOM" id="CLU_000288_133_1_1"/>
<dbReference type="InterPro" id="IPR000719">
    <property type="entry name" value="Prot_kinase_dom"/>
</dbReference>
<dbReference type="GeneTree" id="ENSGT00940000168938"/>
<dbReference type="OrthoDB" id="192887at2759"/>
<dbReference type="PROSITE" id="PS00108">
    <property type="entry name" value="PROTEIN_KINASE_ST"/>
    <property type="match status" value="1"/>
</dbReference>
<comment type="similarity">
    <text evidence="10">Belongs to the protein kinase superfamily. Ser/Thr protein kinase family. MAP kinase subfamily.</text>
</comment>
<evidence type="ECO:0000256" key="4">
    <source>
        <dbReference type="ARBA" id="ARBA00022777"/>
    </source>
</evidence>
<name>Q4H358_CIOIN</name>
<dbReference type="GeneID" id="778685"/>
<evidence type="ECO:0000313" key="13">
    <source>
        <dbReference type="Ensembl" id="ENSCINP00000011009.3"/>
    </source>
</evidence>
<dbReference type="SMART" id="SM00220">
    <property type="entry name" value="S_TKc"/>
    <property type="match status" value="1"/>
</dbReference>
<dbReference type="InterPro" id="IPR008271">
    <property type="entry name" value="Ser/Thr_kinase_AS"/>
</dbReference>
<dbReference type="CTD" id="778685"/>
<accession>F7BFP9</accession>
<reference evidence="12" key="4">
    <citation type="submission" date="2005-04" db="EMBL/GenBank/DDBJ databases">
        <title>Expressed genes in Ciona intestinalis.</title>
        <authorList>
            <person name="Satou Y."/>
        </authorList>
    </citation>
    <scope>NUCLEOTIDE SEQUENCE</scope>
</reference>
<comment type="catalytic activity">
    <reaction evidence="7">
        <text>L-seryl-[protein] + ATP = O-phospho-L-seryl-[protein] + ADP + H(+)</text>
        <dbReference type="Rhea" id="RHEA:17989"/>
        <dbReference type="Rhea" id="RHEA-COMP:9863"/>
        <dbReference type="Rhea" id="RHEA-COMP:11604"/>
        <dbReference type="ChEBI" id="CHEBI:15378"/>
        <dbReference type="ChEBI" id="CHEBI:29999"/>
        <dbReference type="ChEBI" id="CHEBI:30616"/>
        <dbReference type="ChEBI" id="CHEBI:83421"/>
        <dbReference type="ChEBI" id="CHEBI:456216"/>
        <dbReference type="EC" id="2.7.11.24"/>
    </reaction>
</comment>
<keyword evidence="1 9" id="KW-0723">Serine/threonine-protein kinase</keyword>
<dbReference type="EMBL" id="AB210564">
    <property type="protein sequence ID" value="BAE06569.1"/>
    <property type="molecule type" value="mRNA"/>
</dbReference>
<dbReference type="AlphaFoldDB" id="Q4H358"/>
<dbReference type="SUPFAM" id="SSF56112">
    <property type="entry name" value="Protein kinase-like (PK-like)"/>
    <property type="match status" value="1"/>
</dbReference>
<dbReference type="PROSITE" id="PS01351">
    <property type="entry name" value="MAPK"/>
    <property type="match status" value="1"/>
</dbReference>
<dbReference type="InterPro" id="IPR017441">
    <property type="entry name" value="Protein_kinase_ATP_BS"/>
</dbReference>
<dbReference type="Ensembl" id="ENSCINT00000011009.3">
    <property type="protein sequence ID" value="ENSCINP00000011009.3"/>
    <property type="gene ID" value="ENSCING00000005358.3"/>
</dbReference>
<keyword evidence="10" id="KW-0460">Magnesium</keyword>
<keyword evidence="2 10" id="KW-0808">Transferase</keyword>
<evidence type="ECO:0000313" key="12">
    <source>
        <dbReference type="EMBL" id="BAE06569.1"/>
    </source>
</evidence>
<keyword evidence="14" id="KW-1185">Reference proteome</keyword>
<dbReference type="PROSITE" id="PS00107">
    <property type="entry name" value="PROTEIN_KINASE_ATP"/>
    <property type="match status" value="1"/>
</dbReference>
<evidence type="ECO:0000256" key="2">
    <source>
        <dbReference type="ARBA" id="ARBA00022679"/>
    </source>
</evidence>
<evidence type="ECO:0000256" key="1">
    <source>
        <dbReference type="ARBA" id="ARBA00022527"/>
    </source>
</evidence>
<evidence type="ECO:0000256" key="10">
    <source>
        <dbReference type="RuleBase" id="RU361165"/>
    </source>
</evidence>
<reference evidence="14" key="1">
    <citation type="journal article" date="2002" name="Science">
        <title>The draft genome of Ciona intestinalis: insights into chordate and vertebrate origins.</title>
        <authorList>
            <person name="Dehal P."/>
            <person name="Satou Y."/>
            <person name="Campbell R.K."/>
            <person name="Chapman J."/>
            <person name="Degnan B."/>
            <person name="De Tomaso A."/>
            <person name="Davidson B."/>
            <person name="Di Gregorio A."/>
            <person name="Gelpke M."/>
            <person name="Goodstein D.M."/>
            <person name="Harafuji N."/>
            <person name="Hastings K.E."/>
            <person name="Ho I."/>
            <person name="Hotta K."/>
            <person name="Huang W."/>
            <person name="Kawashima T."/>
            <person name="Lemaire P."/>
            <person name="Martinez D."/>
            <person name="Meinertzhagen I.A."/>
            <person name="Necula S."/>
            <person name="Nonaka M."/>
            <person name="Putnam N."/>
            <person name="Rash S."/>
            <person name="Saiga H."/>
            <person name="Satake M."/>
            <person name="Terry A."/>
            <person name="Yamada L."/>
            <person name="Wang H.G."/>
            <person name="Awazu S."/>
            <person name="Azumi K."/>
            <person name="Boore J."/>
            <person name="Branno M."/>
            <person name="Chin-Bow S."/>
            <person name="DeSantis R."/>
            <person name="Doyle S."/>
            <person name="Francino P."/>
            <person name="Keys D.N."/>
            <person name="Haga S."/>
            <person name="Hayashi H."/>
            <person name="Hino K."/>
            <person name="Imai K.S."/>
            <person name="Inaba K."/>
            <person name="Kano S."/>
            <person name="Kobayashi K."/>
            <person name="Kobayashi M."/>
            <person name="Lee B.I."/>
            <person name="Makabe K.W."/>
            <person name="Manohar C."/>
            <person name="Matassi G."/>
            <person name="Medina M."/>
            <person name="Mochizuki Y."/>
            <person name="Mount S."/>
            <person name="Morishita T."/>
            <person name="Miura S."/>
            <person name="Nakayama A."/>
            <person name="Nishizaka S."/>
            <person name="Nomoto H."/>
            <person name="Ohta F."/>
            <person name="Oishi K."/>
            <person name="Rigoutsos I."/>
            <person name="Sano M."/>
            <person name="Sasaki A."/>
            <person name="Sasakura Y."/>
            <person name="Shoguchi E."/>
            <person name="Shin-i T."/>
            <person name="Spagnuolo A."/>
            <person name="Stainier D."/>
            <person name="Suzuki M.M."/>
            <person name="Tassy O."/>
            <person name="Takatori N."/>
            <person name="Tokuoka M."/>
            <person name="Yagi K."/>
            <person name="Yoshizaki F."/>
            <person name="Wada S."/>
            <person name="Zhang C."/>
            <person name="Hyatt P.D."/>
            <person name="Larimer F."/>
            <person name="Detter C."/>
            <person name="Doggett N."/>
            <person name="Glavina T."/>
            <person name="Hawkins T."/>
            <person name="Richardson P."/>
            <person name="Lucas S."/>
            <person name="Kohara Y."/>
            <person name="Levine M."/>
            <person name="Satoh N."/>
            <person name="Rokhsar D.S."/>
        </authorList>
    </citation>
    <scope>NUCLEOTIDE SEQUENCE [LARGE SCALE GENOMIC DNA]</scope>
</reference>
<dbReference type="GO" id="GO:0005737">
    <property type="term" value="C:cytoplasm"/>
    <property type="evidence" value="ECO:0000318"/>
    <property type="project" value="GO_Central"/>
</dbReference>
<dbReference type="Pfam" id="PF00069">
    <property type="entry name" value="Pkinase"/>
    <property type="match status" value="1"/>
</dbReference>
<dbReference type="GO" id="GO:0005524">
    <property type="term" value="F:ATP binding"/>
    <property type="evidence" value="ECO:0007669"/>
    <property type="project" value="UniProtKB-UniRule"/>
</dbReference>
<comment type="catalytic activity">
    <reaction evidence="6 10">
        <text>L-threonyl-[protein] + ATP = O-phospho-L-threonyl-[protein] + ADP + H(+)</text>
        <dbReference type="Rhea" id="RHEA:46608"/>
        <dbReference type="Rhea" id="RHEA-COMP:11060"/>
        <dbReference type="Rhea" id="RHEA-COMP:11605"/>
        <dbReference type="ChEBI" id="CHEBI:15378"/>
        <dbReference type="ChEBI" id="CHEBI:30013"/>
        <dbReference type="ChEBI" id="CHEBI:30616"/>
        <dbReference type="ChEBI" id="CHEBI:61977"/>
        <dbReference type="ChEBI" id="CHEBI:456216"/>
        <dbReference type="EC" id="2.7.11.24"/>
    </reaction>
</comment>
<sequence>MEIAEPDKPIGYGAFGVVWAVKDPRDGKQVALKKMPNVFHNIMSAKRVLRELKMLCYFNHENVLSAVDVLPPVDSPYEEMYVITQLMHTDLHKIIVSQQSLSADHIRLFLYQILRGVKYLHGARILHRDIKPGNLLINSDCRLKICDFGLARLEEPDESKYMTQEVVTQYYRAPELLLGARHYGTAVDIWSIGCIFAELLSRRILFQANSPVTQIDMIYNLLMDSNISSTQQFSQRSGNPARDMEARAQLYQSVSRMPAAPSTFYHLAPNMTHEAAHLISRLLVWDPNKRVSCAEALRHIYLREGRLRYHTSLCRCCCITAEGIRHAADHDFEPVPDSVFDDSYEDELRTVDDVRNAVTDFINSQPCGRKAPLRINPNSAVFPRFVASTVAHSHPVPTSTKMP</sequence>
<organism evidence="12">
    <name type="scientific">Ciona intestinalis</name>
    <name type="common">Transparent sea squirt</name>
    <name type="synonym">Ascidia intestinalis</name>
    <dbReference type="NCBI Taxonomy" id="7719"/>
    <lineage>
        <taxon>Eukaryota</taxon>
        <taxon>Metazoa</taxon>
        <taxon>Chordata</taxon>
        <taxon>Tunicata</taxon>
        <taxon>Ascidiacea</taxon>
        <taxon>Phlebobranchia</taxon>
        <taxon>Cionidae</taxon>
        <taxon>Ciona</taxon>
    </lineage>
</organism>
<dbReference type="PROSITE" id="PS50011">
    <property type="entry name" value="PROTEIN_KINASE_DOM"/>
    <property type="match status" value="1"/>
</dbReference>
<dbReference type="InterPro" id="IPR003527">
    <property type="entry name" value="MAP_kinase_CS"/>
</dbReference>
<protein>
    <recommendedName>
        <fullName evidence="10">Mitogen-activated protein kinase</fullName>
        <ecNumber evidence="10">2.7.11.24</ecNumber>
    </recommendedName>
</protein>
<evidence type="ECO:0000256" key="7">
    <source>
        <dbReference type="ARBA" id="ARBA00048312"/>
    </source>
</evidence>
<dbReference type="GO" id="GO:0035556">
    <property type="term" value="P:intracellular signal transduction"/>
    <property type="evidence" value="ECO:0000318"/>
    <property type="project" value="GO_Central"/>
</dbReference>
<accession>A0A1W2VRV3</accession>
<dbReference type="InterPro" id="IPR011009">
    <property type="entry name" value="Kinase-like_dom_sf"/>
</dbReference>
<keyword evidence="3 8" id="KW-0547">Nucleotide-binding</keyword>
<proteinExistence type="evidence at transcript level"/>
<accession>Q4H358</accession>
<reference evidence="12" key="3">
    <citation type="journal article" date="2004" name="Development">
        <title>Gene expression profiles of transcription factors and signaling molecules in the ascidian embryo: towards a comprehensive understanding of gene networks.</title>
        <authorList>
            <person name="Imai K.S."/>
            <person name="Hino K."/>
            <person name="Yagi K."/>
            <person name="Satoh N."/>
            <person name="Satou Y."/>
        </authorList>
    </citation>
    <scope>NUCLEOTIDE SEQUENCE</scope>
</reference>
<dbReference type="RefSeq" id="NP_001071768.1">
    <property type="nucleotide sequence ID" value="NM_001078300.1"/>
</dbReference>
<feature type="binding site" evidence="8">
    <location>
        <position position="33"/>
    </location>
    <ligand>
        <name>ATP</name>
        <dbReference type="ChEBI" id="CHEBI:30616"/>
    </ligand>
</feature>
<evidence type="ECO:0000259" key="11">
    <source>
        <dbReference type="PROSITE" id="PS50011"/>
    </source>
</evidence>
<dbReference type="Gene3D" id="3.30.200.20">
    <property type="entry name" value="Phosphorylase Kinase, domain 1"/>
    <property type="match status" value="1"/>
</dbReference>
<comment type="cofactor">
    <cofactor evidence="10">
        <name>Mg(2+)</name>
        <dbReference type="ChEBI" id="CHEBI:18420"/>
    </cofactor>
</comment>
<dbReference type="STRING" id="7719.ENSCINP00000011009"/>
<dbReference type="GO" id="GO:0004707">
    <property type="term" value="F:MAP kinase activity"/>
    <property type="evidence" value="ECO:0007669"/>
    <property type="project" value="UniProtKB-EC"/>
</dbReference>